<dbReference type="InterPro" id="IPR012132">
    <property type="entry name" value="GMC_OxRdtase"/>
</dbReference>
<comment type="catalytic activity">
    <reaction evidence="11">
        <text>a pyranoside + acceptor = a pyranosid-3-ulose + reduced acceptor.</text>
        <dbReference type="EC" id="1.1.99.29"/>
    </reaction>
</comment>
<dbReference type="EMBL" id="KN817626">
    <property type="protein sequence ID" value="KJA16194.1"/>
    <property type="molecule type" value="Genomic_DNA"/>
</dbReference>
<name>A0A0D2NAP8_HYPSF</name>
<sequence length="728" mass="79222">MRLAPNFYLMTVWSTLWPCLFVPSVAQDTCTPVPKNTTYDYIVVGSGPGGGPLSARLAIAGFSVLLLEAGDDHGDDLTVEIPLLQTASSEYIPQSWQFFVDHYQNSTQAREDSKFTWRKPDGGFWVGPDPPAGSTPLGIYYPRAGTLGGCAEHNALVATYPHESDWDYVASITGDGTWSANRMRQYWAKFESNQYIPRGTPAANGHGYDGWLNISVTDLNLVPADPKWLSLAAGSASLVGKNFWPSPNPITGETLAKVFTTDVNSAAPGRDRETGIFQIPLSVSLGPRARASPRDFILDTANARNPDGSRKYRLDVQLNTLVTRVLFDNSTVTPRATGVEYMTGCNLYRADPASGEAKQTGAGVFRATREVILSGGVYNTPQLLKLSGIGPRAELRSLNIPVVRDSPGVGTNMQDRYEVTVVGKAPDNFSALDHCTFLHSPVLDNSLPFTDPCLQKWQANTTDRGIYGTNAVAWGIVYNSSVSSVTEADMFIVGVPANFHGYFPEYSLAANLDHWSWLVLKAHSRNNAGTVTLRSTDPRDMPFAQFNSFRIGGDEDVQAVYEGVQFARKMFQATPNINGTFQEVIPGPSVQTPAQVKQFIRDEAWGHHASCSVPIGAHGDPYAPLDSEFRVQGVNGLRVVDASVFPKIPGFYIVGAVYMLSEKAADVIIKAALEPAPSPSFVDSIKLSIPTGIAGFDLPVWETTPGTIFGYVLATISFCYFVFSRLHK</sequence>
<keyword evidence="14" id="KW-0732">Signal</keyword>
<feature type="transmembrane region" description="Helical" evidence="13">
    <location>
        <begin position="708"/>
        <end position="726"/>
    </location>
</feature>
<dbReference type="PANTHER" id="PTHR11552:SF213">
    <property type="entry name" value="DEHYDROGENASE, PUTATIVE-RELATED"/>
    <property type="match status" value="1"/>
</dbReference>
<dbReference type="InterPro" id="IPR000172">
    <property type="entry name" value="GMC_OxRdtase_N"/>
</dbReference>
<evidence type="ECO:0000256" key="10">
    <source>
        <dbReference type="ARBA" id="ARBA00034029"/>
    </source>
</evidence>
<dbReference type="SUPFAM" id="SSF54373">
    <property type="entry name" value="FAD-linked reductases, C-terminal domain"/>
    <property type="match status" value="1"/>
</dbReference>
<keyword evidence="6" id="KW-0964">Secreted</keyword>
<dbReference type="GO" id="GO:0033718">
    <property type="term" value="F:pyranose dehydrogenase (acceptor) activity"/>
    <property type="evidence" value="ECO:0007669"/>
    <property type="project" value="UniProtKB-EC"/>
</dbReference>
<keyword evidence="13" id="KW-0812">Transmembrane</keyword>
<evidence type="ECO:0000256" key="2">
    <source>
        <dbReference type="ARBA" id="ARBA00004613"/>
    </source>
</evidence>
<dbReference type="SUPFAM" id="SSF51905">
    <property type="entry name" value="FAD/NAD(P)-binding domain"/>
    <property type="match status" value="1"/>
</dbReference>
<dbReference type="GO" id="GO:0050660">
    <property type="term" value="F:flavin adenine dinucleotide binding"/>
    <property type="evidence" value="ECO:0007669"/>
    <property type="project" value="InterPro"/>
</dbReference>
<comment type="cofactor">
    <cofactor evidence="1">
        <name>FAD</name>
        <dbReference type="ChEBI" id="CHEBI:57692"/>
    </cofactor>
</comment>
<evidence type="ECO:0000259" key="15">
    <source>
        <dbReference type="Pfam" id="PF00732"/>
    </source>
</evidence>
<dbReference type="Proteomes" id="UP000054270">
    <property type="component" value="Unassembled WGS sequence"/>
</dbReference>
<proteinExistence type="inferred from homology"/>
<evidence type="ECO:0000259" key="16">
    <source>
        <dbReference type="Pfam" id="PF05199"/>
    </source>
</evidence>
<gene>
    <name evidence="17" type="ORF">HYPSUDRAFT_303094</name>
</gene>
<evidence type="ECO:0000256" key="3">
    <source>
        <dbReference type="ARBA" id="ARBA00010790"/>
    </source>
</evidence>
<evidence type="ECO:0000256" key="8">
    <source>
        <dbReference type="ARBA" id="ARBA00033986"/>
    </source>
</evidence>
<evidence type="ECO:0000313" key="18">
    <source>
        <dbReference type="Proteomes" id="UP000054270"/>
    </source>
</evidence>
<dbReference type="GO" id="GO:0005576">
    <property type="term" value="C:extracellular region"/>
    <property type="evidence" value="ECO:0007669"/>
    <property type="project" value="UniProtKB-SubCell"/>
</dbReference>
<evidence type="ECO:0000256" key="7">
    <source>
        <dbReference type="ARBA" id="ARBA00024699"/>
    </source>
</evidence>
<comment type="catalytic activity">
    <reaction evidence="9">
        <text>pyranose + acceptor = pyranos-2,3-diulose + reduced acceptor.</text>
        <dbReference type="EC" id="1.1.99.29"/>
    </reaction>
</comment>
<reference evidence="18" key="1">
    <citation type="submission" date="2014-04" db="EMBL/GenBank/DDBJ databases">
        <title>Evolutionary Origins and Diversification of the Mycorrhizal Mutualists.</title>
        <authorList>
            <consortium name="DOE Joint Genome Institute"/>
            <consortium name="Mycorrhizal Genomics Consortium"/>
            <person name="Kohler A."/>
            <person name="Kuo A."/>
            <person name="Nagy L.G."/>
            <person name="Floudas D."/>
            <person name="Copeland A."/>
            <person name="Barry K.W."/>
            <person name="Cichocki N."/>
            <person name="Veneault-Fourrey C."/>
            <person name="LaButti K."/>
            <person name="Lindquist E.A."/>
            <person name="Lipzen A."/>
            <person name="Lundell T."/>
            <person name="Morin E."/>
            <person name="Murat C."/>
            <person name="Riley R."/>
            <person name="Ohm R."/>
            <person name="Sun H."/>
            <person name="Tunlid A."/>
            <person name="Henrissat B."/>
            <person name="Grigoriev I.V."/>
            <person name="Hibbett D.S."/>
            <person name="Martin F."/>
        </authorList>
    </citation>
    <scope>NUCLEOTIDE SEQUENCE [LARGE SCALE GENOMIC DNA]</scope>
    <source>
        <strain evidence="18">FD-334 SS-4</strain>
    </source>
</reference>
<comment type="catalytic activity">
    <reaction evidence="12">
        <text>a pyranoside + acceptor = a pyranosid-3,4-diulose + reduced acceptor.</text>
        <dbReference type="EC" id="1.1.99.29"/>
    </reaction>
</comment>
<comment type="function">
    <text evidence="7">Catalyzes the single-oxidation or sequential double oxidation reaction of carbohydrates primarily at carbon-2 and/or carbon-3 with the concomitant reduction of the flavin. The enzyme exhibits a broad sugar substrate specificity, oxidizing different aldopyranoses to the corresponding C-1, C-2, C-3 or C-1,2, C-2,3 and C-3,4 (di)dehydro sugars with substrate-specific regioselectivity. Accepts only a narrow range of electron acceptors such as substituted benzoquinones and complexed metal ions and reacts extremely slowly with O(2) as acceptor. May play a role in the natural recycling of plant matter by oxidizing all major monosaccharides in lignocellulose and by reducing quinone compounds or reactive radical species generated during lignin depolymerization.</text>
</comment>
<organism evidence="17 18">
    <name type="scientific">Hypholoma sublateritium (strain FD-334 SS-4)</name>
    <dbReference type="NCBI Taxonomy" id="945553"/>
    <lineage>
        <taxon>Eukaryota</taxon>
        <taxon>Fungi</taxon>
        <taxon>Dikarya</taxon>
        <taxon>Basidiomycota</taxon>
        <taxon>Agaricomycotina</taxon>
        <taxon>Agaricomycetes</taxon>
        <taxon>Agaricomycetidae</taxon>
        <taxon>Agaricales</taxon>
        <taxon>Agaricineae</taxon>
        <taxon>Strophariaceae</taxon>
        <taxon>Hypholoma</taxon>
    </lineage>
</organism>
<dbReference type="InterPro" id="IPR007867">
    <property type="entry name" value="GMC_OxRtase_C"/>
</dbReference>
<dbReference type="OrthoDB" id="269227at2759"/>
<dbReference type="PANTHER" id="PTHR11552">
    <property type="entry name" value="GLUCOSE-METHANOL-CHOLINE GMC OXIDOREDUCTASE"/>
    <property type="match status" value="1"/>
</dbReference>
<dbReference type="Gene3D" id="3.30.560.10">
    <property type="entry name" value="Glucose Oxidase, domain 3"/>
    <property type="match status" value="1"/>
</dbReference>
<comment type="catalytic activity">
    <reaction evidence="8">
        <text>pyranose + acceptor = pyranos-2-ulose + reduced acceptor.</text>
        <dbReference type="EC" id="1.1.99.29"/>
    </reaction>
</comment>
<evidence type="ECO:0000256" key="4">
    <source>
        <dbReference type="ARBA" id="ARBA00011245"/>
    </source>
</evidence>
<comment type="catalytic activity">
    <reaction evidence="10">
        <text>pyranose + acceptor = pyranos-3-ulose + reduced acceptor.</text>
        <dbReference type="EC" id="1.1.99.29"/>
    </reaction>
</comment>
<comment type="similarity">
    <text evidence="3">Belongs to the GMC oxidoreductase family.</text>
</comment>
<evidence type="ECO:0000256" key="5">
    <source>
        <dbReference type="ARBA" id="ARBA00013177"/>
    </source>
</evidence>
<keyword evidence="13" id="KW-1133">Transmembrane helix</keyword>
<dbReference type="STRING" id="945553.A0A0D2NAP8"/>
<evidence type="ECO:0000256" key="13">
    <source>
        <dbReference type="SAM" id="Phobius"/>
    </source>
</evidence>
<dbReference type="EC" id="1.1.99.29" evidence="5"/>
<keyword evidence="13" id="KW-0472">Membrane</keyword>
<evidence type="ECO:0000313" key="17">
    <source>
        <dbReference type="EMBL" id="KJA16194.1"/>
    </source>
</evidence>
<feature type="domain" description="Glucose-methanol-choline oxidoreductase C-terminal" evidence="16">
    <location>
        <begin position="527"/>
        <end position="660"/>
    </location>
</feature>
<dbReference type="Gene3D" id="3.50.50.60">
    <property type="entry name" value="FAD/NAD(P)-binding domain"/>
    <property type="match status" value="1"/>
</dbReference>
<dbReference type="Pfam" id="PF00732">
    <property type="entry name" value="GMC_oxred_N"/>
    <property type="match status" value="1"/>
</dbReference>
<keyword evidence="18" id="KW-1185">Reference proteome</keyword>
<evidence type="ECO:0000256" key="9">
    <source>
        <dbReference type="ARBA" id="ARBA00034010"/>
    </source>
</evidence>
<dbReference type="AlphaFoldDB" id="A0A0D2NAP8"/>
<comment type="subcellular location">
    <subcellularLocation>
        <location evidence="2">Secreted</location>
    </subcellularLocation>
</comment>
<feature type="signal peptide" evidence="14">
    <location>
        <begin position="1"/>
        <end position="26"/>
    </location>
</feature>
<evidence type="ECO:0000256" key="14">
    <source>
        <dbReference type="SAM" id="SignalP"/>
    </source>
</evidence>
<evidence type="ECO:0000256" key="6">
    <source>
        <dbReference type="ARBA" id="ARBA00022525"/>
    </source>
</evidence>
<feature type="domain" description="Glucose-methanol-choline oxidoreductase N-terminal" evidence="15">
    <location>
        <begin position="307"/>
        <end position="417"/>
    </location>
</feature>
<comment type="subunit">
    <text evidence="4">Monomer.</text>
</comment>
<feature type="chain" id="PRO_5002248457" description="pyranose dehydrogenase (acceptor)" evidence="14">
    <location>
        <begin position="27"/>
        <end position="728"/>
    </location>
</feature>
<accession>A0A0D2NAP8</accession>
<evidence type="ECO:0000256" key="12">
    <source>
        <dbReference type="ARBA" id="ARBA00034059"/>
    </source>
</evidence>
<dbReference type="OMA" id="GCTRHNA"/>
<evidence type="ECO:0000256" key="1">
    <source>
        <dbReference type="ARBA" id="ARBA00001974"/>
    </source>
</evidence>
<evidence type="ECO:0000256" key="11">
    <source>
        <dbReference type="ARBA" id="ARBA00034050"/>
    </source>
</evidence>
<protein>
    <recommendedName>
        <fullName evidence="5">pyranose dehydrogenase (acceptor)</fullName>
        <ecNumber evidence="5">1.1.99.29</ecNumber>
    </recommendedName>
</protein>
<dbReference type="Pfam" id="PF05199">
    <property type="entry name" value="GMC_oxred_C"/>
    <property type="match status" value="1"/>
</dbReference>
<dbReference type="InterPro" id="IPR036188">
    <property type="entry name" value="FAD/NAD-bd_sf"/>
</dbReference>